<dbReference type="SUPFAM" id="SSF69318">
    <property type="entry name" value="Integrin alpha N-terminal domain"/>
    <property type="match status" value="1"/>
</dbReference>
<sequence length="464" mass="50184">MVTFCREALAVPGQTFSNLTGTYSGGLTPGYYIMNVTQSGPFALQNLYASWNGTVAGEAQFIMPQSSNVYLHGKIPPGATPGQVVEVKFTIVNSLNTVVDESRVLVRVGGESPGWTNVWTGAGTAGIAGYTRQYVGDFDGDGAEDILGVADNGWMTMFHYVNGDWQWGWSNYGSTSAGDGIHAYRNNLVVGDFDGDGRDEVLGLSSWVTMFHFDNGTWNWGWSNNGSAQDPLSSHLSGGGYPVVGNFDVVGNSGTSPVNKDELLAVNPNGWLSLFRLNAAGGWDQVWSTWGNTSHGLYLYRGKLRNGGDTNGDGQDELVGFANWATTFRYVNNDFVWNWSTGGANNLAGVGYPLGGGVVFLAGNIDHVDNKDEWFFIDTGASASWATTVDWSGTQFNWNWSNLNSSPASAAIGNWPLVSHGGTNTSYQLVRAVAGQPEFLIARRRFCNVNDMRMYRVSNPSANY</sequence>
<name>A0A0H4XJW1_9BACT</name>
<accession>A0A0H4XJW1</accession>
<evidence type="ECO:0000313" key="2">
    <source>
        <dbReference type="EMBL" id="AKQ68507.1"/>
    </source>
</evidence>
<dbReference type="InterPro" id="IPR028994">
    <property type="entry name" value="Integrin_alpha_N"/>
</dbReference>
<dbReference type="Proteomes" id="UP000009026">
    <property type="component" value="Chromosome"/>
</dbReference>
<proteinExistence type="predicted"/>
<evidence type="ECO:0000313" key="3">
    <source>
        <dbReference type="Proteomes" id="UP000009026"/>
    </source>
</evidence>
<gene>
    <name evidence="2" type="ORF">A176_005419</name>
</gene>
<dbReference type="PATRIC" id="fig|1297742.4.peg.5506"/>
<reference evidence="2 3" key="1">
    <citation type="journal article" date="2016" name="PLoS ONE">
        <title>Complete Genome Sequence and Comparative Genomics of a Novel Myxobacterium Myxococcus hansupus.</title>
        <authorList>
            <person name="Sharma G."/>
            <person name="Narwani T."/>
            <person name="Subramanian S."/>
        </authorList>
    </citation>
    <scope>NUCLEOTIDE SEQUENCE [LARGE SCALE GENOMIC DNA]</scope>
    <source>
        <strain evidence="3">mixupus</strain>
    </source>
</reference>
<dbReference type="EMBL" id="CP012109">
    <property type="protein sequence ID" value="AKQ68507.1"/>
    <property type="molecule type" value="Genomic_DNA"/>
</dbReference>
<dbReference type="Pfam" id="PF13517">
    <property type="entry name" value="FG-GAP_3"/>
    <property type="match status" value="1"/>
</dbReference>
<keyword evidence="3" id="KW-1185">Reference proteome</keyword>
<dbReference type="KEGG" id="mym:A176_005419"/>
<dbReference type="InterPro" id="IPR013517">
    <property type="entry name" value="FG-GAP"/>
</dbReference>
<protein>
    <submittedName>
        <fullName evidence="2">Uncharacterized protein</fullName>
    </submittedName>
</protein>
<organism evidence="2 3">
    <name type="scientific">Pseudomyxococcus hansupus</name>
    <dbReference type="NCBI Taxonomy" id="1297742"/>
    <lineage>
        <taxon>Bacteria</taxon>
        <taxon>Pseudomonadati</taxon>
        <taxon>Myxococcota</taxon>
        <taxon>Myxococcia</taxon>
        <taxon>Myxococcales</taxon>
        <taxon>Cystobacterineae</taxon>
        <taxon>Myxococcaceae</taxon>
        <taxon>Pseudomyxococcus</taxon>
    </lineage>
</organism>
<evidence type="ECO:0000256" key="1">
    <source>
        <dbReference type="ARBA" id="ARBA00022729"/>
    </source>
</evidence>
<keyword evidence="1" id="KW-0732">Signal</keyword>
<dbReference type="AlphaFoldDB" id="A0A0H4XJW1"/>